<gene>
    <name evidence="1" type="ORF">L3X38_012533</name>
</gene>
<dbReference type="Proteomes" id="UP001054821">
    <property type="component" value="Chromosome 2"/>
</dbReference>
<keyword evidence="2" id="KW-1185">Reference proteome</keyword>
<comment type="caution">
    <text evidence="1">The sequence shown here is derived from an EMBL/GenBank/DDBJ whole genome shotgun (WGS) entry which is preliminary data.</text>
</comment>
<proteinExistence type="predicted"/>
<evidence type="ECO:0000313" key="1">
    <source>
        <dbReference type="EMBL" id="KAI5344656.1"/>
    </source>
</evidence>
<accession>A0AAD4WLY0</accession>
<sequence>MVDHASIARCCIENGLFPTVLLCFQYPCSISDGWSEWVDCELKDLSTCDILCCAGMRDVIFLSKPCNILIEAEMLRHVVRRRGTETHTFICLRMRLAFSTSPFAATKILSTSHRLTRTDRSLRNESCRLATLISLWLGKFIFCDFSQDCLHEWVFPFGLGNSTWQRDSSSPHVLGTPIPLA</sequence>
<dbReference type="EMBL" id="JAJFAZ020000002">
    <property type="protein sequence ID" value="KAI5344656.1"/>
    <property type="molecule type" value="Genomic_DNA"/>
</dbReference>
<dbReference type="AlphaFoldDB" id="A0AAD4WLY0"/>
<reference evidence="1 2" key="1">
    <citation type="journal article" date="2022" name="G3 (Bethesda)">
        <title>Whole-genome sequence and methylome profiling of the almond [Prunus dulcis (Mill.) D.A. Webb] cultivar 'Nonpareil'.</title>
        <authorList>
            <person name="D'Amico-Willman K.M."/>
            <person name="Ouma W.Z."/>
            <person name="Meulia T."/>
            <person name="Sideli G.M."/>
            <person name="Gradziel T.M."/>
            <person name="Fresnedo-Ramirez J."/>
        </authorList>
    </citation>
    <scope>NUCLEOTIDE SEQUENCE [LARGE SCALE GENOMIC DNA]</scope>
    <source>
        <strain evidence="1">Clone GOH B32 T37-40</strain>
    </source>
</reference>
<evidence type="ECO:0000313" key="2">
    <source>
        <dbReference type="Proteomes" id="UP001054821"/>
    </source>
</evidence>
<name>A0AAD4WLY0_PRUDU</name>
<protein>
    <submittedName>
        <fullName evidence="1">Uncharacterized protein</fullName>
    </submittedName>
</protein>
<organism evidence="1 2">
    <name type="scientific">Prunus dulcis</name>
    <name type="common">Almond</name>
    <name type="synonym">Amygdalus dulcis</name>
    <dbReference type="NCBI Taxonomy" id="3755"/>
    <lineage>
        <taxon>Eukaryota</taxon>
        <taxon>Viridiplantae</taxon>
        <taxon>Streptophyta</taxon>
        <taxon>Embryophyta</taxon>
        <taxon>Tracheophyta</taxon>
        <taxon>Spermatophyta</taxon>
        <taxon>Magnoliopsida</taxon>
        <taxon>eudicotyledons</taxon>
        <taxon>Gunneridae</taxon>
        <taxon>Pentapetalae</taxon>
        <taxon>rosids</taxon>
        <taxon>fabids</taxon>
        <taxon>Rosales</taxon>
        <taxon>Rosaceae</taxon>
        <taxon>Amygdaloideae</taxon>
        <taxon>Amygdaleae</taxon>
        <taxon>Prunus</taxon>
    </lineage>
</organism>